<comment type="caution">
    <text evidence="1">The sequence shown here is derived from an EMBL/GenBank/DDBJ whole genome shotgun (WGS) entry which is preliminary data.</text>
</comment>
<protein>
    <submittedName>
        <fullName evidence="1">Uncharacterized protein</fullName>
    </submittedName>
</protein>
<reference evidence="1 2" key="1">
    <citation type="journal article" date="2021" name="Sci. Rep.">
        <title>Chromosome anchoring in Senegalese sole (Solea senegalensis) reveals sex-associated markers and genome rearrangements in flatfish.</title>
        <authorList>
            <person name="Guerrero-Cozar I."/>
            <person name="Gomez-Garrido J."/>
            <person name="Berbel C."/>
            <person name="Martinez-Blanch J.F."/>
            <person name="Alioto T."/>
            <person name="Claros M.G."/>
            <person name="Gagnaire P.A."/>
            <person name="Manchado M."/>
        </authorList>
    </citation>
    <scope>NUCLEOTIDE SEQUENCE [LARGE SCALE GENOMIC DNA]</scope>
    <source>
        <strain evidence="1">Sse05_10M</strain>
    </source>
</reference>
<dbReference type="EMBL" id="JAGKHQ010000021">
    <property type="protein sequence ID" value="KAG7474752.1"/>
    <property type="molecule type" value="Genomic_DNA"/>
</dbReference>
<keyword evidence="2" id="KW-1185">Reference proteome</keyword>
<organism evidence="1 2">
    <name type="scientific">Solea senegalensis</name>
    <name type="common">Senegalese sole</name>
    <dbReference type="NCBI Taxonomy" id="28829"/>
    <lineage>
        <taxon>Eukaryota</taxon>
        <taxon>Metazoa</taxon>
        <taxon>Chordata</taxon>
        <taxon>Craniata</taxon>
        <taxon>Vertebrata</taxon>
        <taxon>Euteleostomi</taxon>
        <taxon>Actinopterygii</taxon>
        <taxon>Neopterygii</taxon>
        <taxon>Teleostei</taxon>
        <taxon>Neoteleostei</taxon>
        <taxon>Acanthomorphata</taxon>
        <taxon>Carangaria</taxon>
        <taxon>Pleuronectiformes</taxon>
        <taxon>Pleuronectoidei</taxon>
        <taxon>Soleidae</taxon>
        <taxon>Solea</taxon>
    </lineage>
</organism>
<gene>
    <name evidence="1" type="ORF">JOB18_016183</name>
</gene>
<evidence type="ECO:0000313" key="1">
    <source>
        <dbReference type="EMBL" id="KAG7474752.1"/>
    </source>
</evidence>
<sequence>MSVNGRRVSLFCVDGQEGEVALCQSPSALMRQSRSAGMDEAAGCRVSVLILKFLLDYGRSDAVGIDQLRRQRLQLTLYSSDGAVKPKYGSKNPRLTSC</sequence>
<accession>A0AAV6PTS6</accession>
<name>A0AAV6PTS6_SOLSE</name>
<evidence type="ECO:0000313" key="2">
    <source>
        <dbReference type="Proteomes" id="UP000693946"/>
    </source>
</evidence>
<dbReference type="Proteomes" id="UP000693946">
    <property type="component" value="Linkage Group LG9"/>
</dbReference>
<proteinExistence type="predicted"/>
<dbReference type="AlphaFoldDB" id="A0AAV6PTS6"/>